<dbReference type="InParanoid" id="F6I4Y5"/>
<name>F6I4Y5_VITVI</name>
<accession>F6I4Y5</accession>
<sequence length="91" mass="10440">MSGKTCWMPFECIKCKQKNMAHVLCGKLEEVIDERVVVDTIEMIDGVVLHDEYQDEMDMITMIQINNIVQLQPVSPFDMFGVSTIEVVEET</sequence>
<evidence type="ECO:0000313" key="1">
    <source>
        <dbReference type="EMBL" id="CCB62080.1"/>
    </source>
</evidence>
<dbReference type="EMBL" id="FN596747">
    <property type="protein sequence ID" value="CCB62080.1"/>
    <property type="molecule type" value="Genomic_DNA"/>
</dbReference>
<reference evidence="2" key="1">
    <citation type="journal article" date="2007" name="Nature">
        <title>The grapevine genome sequence suggests ancestral hexaploidization in major angiosperm phyla.</title>
        <authorList>
            <consortium name="The French-Italian Public Consortium for Grapevine Genome Characterization."/>
            <person name="Jaillon O."/>
            <person name="Aury J.-M."/>
            <person name="Noel B."/>
            <person name="Policriti A."/>
            <person name="Clepet C."/>
            <person name="Casagrande A."/>
            <person name="Choisne N."/>
            <person name="Aubourg S."/>
            <person name="Vitulo N."/>
            <person name="Jubin C."/>
            <person name="Vezzi A."/>
            <person name="Legeai F."/>
            <person name="Hugueney P."/>
            <person name="Dasilva C."/>
            <person name="Horner D."/>
            <person name="Mica E."/>
            <person name="Jublot D."/>
            <person name="Poulain J."/>
            <person name="Bruyere C."/>
            <person name="Billault A."/>
            <person name="Segurens B."/>
            <person name="Gouyvenoux M."/>
            <person name="Ugarte E."/>
            <person name="Cattonaro F."/>
            <person name="Anthouard V."/>
            <person name="Vico V."/>
            <person name="Del Fabbro C."/>
            <person name="Alaux M."/>
            <person name="Di Gaspero G."/>
            <person name="Dumas V."/>
            <person name="Felice N."/>
            <person name="Paillard S."/>
            <person name="Juman I."/>
            <person name="Moroldo M."/>
            <person name="Scalabrin S."/>
            <person name="Canaguier A."/>
            <person name="Le Clainche I."/>
            <person name="Malacrida G."/>
            <person name="Durand E."/>
            <person name="Pesole G."/>
            <person name="Laucou V."/>
            <person name="Chatelet P."/>
            <person name="Merdinoglu D."/>
            <person name="Delledonne M."/>
            <person name="Pezzotti M."/>
            <person name="Lecharny A."/>
            <person name="Scarpelli C."/>
            <person name="Artiguenave F."/>
            <person name="Pe M.E."/>
            <person name="Valle G."/>
            <person name="Morgante M."/>
            <person name="Caboche M."/>
            <person name="Adam-Blondon A.-F."/>
            <person name="Weissenbach J."/>
            <person name="Quetier F."/>
            <person name="Wincker P."/>
        </authorList>
    </citation>
    <scope>NUCLEOTIDE SEQUENCE [LARGE SCALE GENOMIC DNA]</scope>
    <source>
        <strain evidence="2">cv. Pinot noir / PN40024</strain>
    </source>
</reference>
<gene>
    <name evidence="1" type="ordered locus">VIT_19s0015g02120</name>
</gene>
<dbReference type="HOGENOM" id="CLU_2431464_0_0_1"/>
<keyword evidence="2" id="KW-1185">Reference proteome</keyword>
<dbReference type="Proteomes" id="UP000009183">
    <property type="component" value="Chromosome 19"/>
</dbReference>
<evidence type="ECO:0000313" key="2">
    <source>
        <dbReference type="Proteomes" id="UP000009183"/>
    </source>
</evidence>
<dbReference type="AlphaFoldDB" id="F6I4Y5"/>
<organism evidence="1 2">
    <name type="scientific">Vitis vinifera</name>
    <name type="common">Grape</name>
    <dbReference type="NCBI Taxonomy" id="29760"/>
    <lineage>
        <taxon>Eukaryota</taxon>
        <taxon>Viridiplantae</taxon>
        <taxon>Streptophyta</taxon>
        <taxon>Embryophyta</taxon>
        <taxon>Tracheophyta</taxon>
        <taxon>Spermatophyta</taxon>
        <taxon>Magnoliopsida</taxon>
        <taxon>eudicotyledons</taxon>
        <taxon>Gunneridae</taxon>
        <taxon>Pentapetalae</taxon>
        <taxon>rosids</taxon>
        <taxon>Vitales</taxon>
        <taxon>Vitaceae</taxon>
        <taxon>Viteae</taxon>
        <taxon>Vitis</taxon>
    </lineage>
</organism>
<protein>
    <submittedName>
        <fullName evidence="1">Uncharacterized protein</fullName>
    </submittedName>
</protein>
<proteinExistence type="predicted"/>
<dbReference type="PaxDb" id="29760-VIT_19s0015g02120.t01"/>